<dbReference type="SUPFAM" id="SSF50978">
    <property type="entry name" value="WD40 repeat-like"/>
    <property type="match status" value="1"/>
</dbReference>
<sequence length="665" mass="73390">MVTIKKPKPNAALHLSPLVGATTTNHPTNLSNAKSDTTSRQRPNRSQSVVEVVIDLEANPVKKGRRKKKTIDTEEASKTDEIKEKKGRYRPLLTSTYNLGHIIRAHSRNVDFGATDDEVDVWACEFQPQSTHVATCGGNTICLIDAAQGRVIRKYTHLEVGEEFYCLSWTTVAGENPGAGAVEPSDANKSDSDDGGELNTNPRADDRAKPVQDQECDILAVAGRIGSVKLLNPLQNECYRYLFGHTKPVVRVTFSKTRRRWLFSLSLDRTVRLWDIGTTNAKDDQGGSVCLAVFPLQIFPSPPSAFCLSHDDNSFMVGFQDGTMARFDVGDIMRESLVSEPAKRRRPRKAEKIGKRVGKEAEQLQPIVVYPVGVEWHESNVDDIAVIGDGFIVSRAAQDQEIMVWDPRTSTPTDAAIRCLLHWPICDTFCLKFRVVEGEGERVLVAGDCEGKIRIYNVGDLRHSQTLPNESKEMFDPDKILGHAQSNRVIRDVCVSHDCALIVAVDSENRDIMLKKTYSSQAAYPIHGLQMNDISLAVTTATFNATSNETPLELILSRCIANIMTCTLCPQCHSNKTDYQHDSQELVCTDCGTVIASQFFRDDDVFTGLGSYRLANDATHTTIATIGLRGGRKVNARGPGSDPGKYARTAKASYQYILLISGVAI</sequence>
<dbReference type="InterPro" id="IPR015943">
    <property type="entry name" value="WD40/YVTN_repeat-like_dom_sf"/>
</dbReference>
<evidence type="ECO:0000256" key="2">
    <source>
        <dbReference type="ARBA" id="ARBA00022454"/>
    </source>
</evidence>
<gene>
    <name evidence="10" type="ORF">BC938DRAFT_474488</name>
</gene>
<keyword evidence="6" id="KW-0156">Chromatin regulator</keyword>
<evidence type="ECO:0000256" key="8">
    <source>
        <dbReference type="SAM" id="MobiDB-lite"/>
    </source>
</evidence>
<accession>A0A433QSL3</accession>
<keyword evidence="3 7" id="KW-0853">WD repeat</keyword>
<keyword evidence="5" id="KW-0677">Repeat</keyword>
<feature type="compositionally biased region" description="Polar residues" evidence="8">
    <location>
        <begin position="21"/>
        <end position="47"/>
    </location>
</feature>
<organism evidence="10 11">
    <name type="scientific">Jimgerdemannia flammicorona</name>
    <dbReference type="NCBI Taxonomy" id="994334"/>
    <lineage>
        <taxon>Eukaryota</taxon>
        <taxon>Fungi</taxon>
        <taxon>Fungi incertae sedis</taxon>
        <taxon>Mucoromycota</taxon>
        <taxon>Mucoromycotina</taxon>
        <taxon>Endogonomycetes</taxon>
        <taxon>Endogonales</taxon>
        <taxon>Endogonaceae</taxon>
        <taxon>Jimgerdemannia</taxon>
    </lineage>
</organism>
<evidence type="ECO:0000256" key="7">
    <source>
        <dbReference type="PROSITE-ProRule" id="PRU00221"/>
    </source>
</evidence>
<evidence type="ECO:0000256" key="1">
    <source>
        <dbReference type="ARBA" id="ARBA00004286"/>
    </source>
</evidence>
<dbReference type="PROSITE" id="PS50082">
    <property type="entry name" value="WD_REPEATS_2"/>
    <property type="match status" value="2"/>
</dbReference>
<dbReference type="Gene3D" id="2.130.10.10">
    <property type="entry name" value="YVTN repeat-like/Quinoprotein amine dehydrogenase"/>
    <property type="match status" value="1"/>
</dbReference>
<keyword evidence="4" id="KW-0433">Leucine-rich repeat</keyword>
<evidence type="ECO:0000256" key="5">
    <source>
        <dbReference type="ARBA" id="ARBA00022737"/>
    </source>
</evidence>
<dbReference type="Gene3D" id="2.20.25.10">
    <property type="match status" value="1"/>
</dbReference>
<feature type="repeat" description="WD" evidence="7">
    <location>
        <begin position="374"/>
        <end position="415"/>
    </location>
</feature>
<feature type="repeat" description="WD" evidence="7">
    <location>
        <begin position="242"/>
        <end position="284"/>
    </location>
</feature>
<evidence type="ECO:0000259" key="9">
    <source>
        <dbReference type="Pfam" id="PF23215"/>
    </source>
</evidence>
<proteinExistence type="predicted"/>
<dbReference type="GO" id="GO:0005664">
    <property type="term" value="C:nuclear origin of replication recognition complex"/>
    <property type="evidence" value="ECO:0007669"/>
    <property type="project" value="TreeGrafter"/>
</dbReference>
<dbReference type="InterPro" id="IPR056160">
    <property type="entry name" value="WD_LRWD1"/>
</dbReference>
<evidence type="ECO:0000313" key="10">
    <source>
        <dbReference type="EMBL" id="RUS32737.1"/>
    </source>
</evidence>
<dbReference type="AlphaFoldDB" id="A0A433QSL3"/>
<dbReference type="SMART" id="SM00320">
    <property type="entry name" value="WD40"/>
    <property type="match status" value="4"/>
</dbReference>
<keyword evidence="11" id="KW-1185">Reference proteome</keyword>
<dbReference type="Proteomes" id="UP000274822">
    <property type="component" value="Unassembled WGS sequence"/>
</dbReference>
<dbReference type="InterPro" id="IPR052489">
    <property type="entry name" value="LRWD1"/>
</dbReference>
<dbReference type="GO" id="GO:0003682">
    <property type="term" value="F:chromatin binding"/>
    <property type="evidence" value="ECO:0007669"/>
    <property type="project" value="TreeGrafter"/>
</dbReference>
<keyword evidence="2" id="KW-0158">Chromosome</keyword>
<feature type="region of interest" description="Disordered" evidence="8">
    <location>
        <begin position="1"/>
        <end position="47"/>
    </location>
</feature>
<dbReference type="SUPFAM" id="SSF57783">
    <property type="entry name" value="Zinc beta-ribbon"/>
    <property type="match status" value="1"/>
</dbReference>
<comment type="caution">
    <text evidence="10">The sequence shown here is derived from an EMBL/GenBank/DDBJ whole genome shotgun (WGS) entry which is preliminary data.</text>
</comment>
<dbReference type="PANTHER" id="PTHR24370:SF10">
    <property type="entry name" value="LEUCINE-RICH REPEAT AND WD REPEAT-CONTAINING PROTEIN 1"/>
    <property type="match status" value="1"/>
</dbReference>
<evidence type="ECO:0000256" key="4">
    <source>
        <dbReference type="ARBA" id="ARBA00022614"/>
    </source>
</evidence>
<dbReference type="InterPro" id="IPR036322">
    <property type="entry name" value="WD40_repeat_dom_sf"/>
</dbReference>
<reference evidence="10 11" key="1">
    <citation type="journal article" date="2018" name="New Phytol.">
        <title>Phylogenomics of Endogonaceae and evolution of mycorrhizas within Mucoromycota.</title>
        <authorList>
            <person name="Chang Y."/>
            <person name="Desiro A."/>
            <person name="Na H."/>
            <person name="Sandor L."/>
            <person name="Lipzen A."/>
            <person name="Clum A."/>
            <person name="Barry K."/>
            <person name="Grigoriev I.V."/>
            <person name="Martin F.M."/>
            <person name="Stajich J.E."/>
            <person name="Smith M.E."/>
            <person name="Bonito G."/>
            <person name="Spatafora J.W."/>
        </authorList>
    </citation>
    <scope>NUCLEOTIDE SEQUENCE [LARGE SCALE GENOMIC DNA]</scope>
    <source>
        <strain evidence="10 11">AD002</strain>
    </source>
</reference>
<feature type="region of interest" description="Disordered" evidence="8">
    <location>
        <begin position="177"/>
        <end position="211"/>
    </location>
</feature>
<comment type="subcellular location">
    <subcellularLocation>
        <location evidence="1">Chromosome</location>
    </subcellularLocation>
</comment>
<feature type="domain" description="Leucine-rich repeat and WD repeat-containing protein 1 WD" evidence="9">
    <location>
        <begin position="101"/>
        <end position="173"/>
    </location>
</feature>
<dbReference type="Pfam" id="PF00400">
    <property type="entry name" value="WD40"/>
    <property type="match status" value="1"/>
</dbReference>
<dbReference type="GO" id="GO:0006325">
    <property type="term" value="P:chromatin organization"/>
    <property type="evidence" value="ECO:0007669"/>
    <property type="project" value="UniProtKB-KW"/>
</dbReference>
<dbReference type="EMBL" id="RBNJ01001823">
    <property type="protein sequence ID" value="RUS32737.1"/>
    <property type="molecule type" value="Genomic_DNA"/>
</dbReference>
<dbReference type="PROSITE" id="PS50294">
    <property type="entry name" value="WD_REPEATS_REGION"/>
    <property type="match status" value="1"/>
</dbReference>
<dbReference type="Pfam" id="PF23215">
    <property type="entry name" value="WD_LRWD1"/>
    <property type="match status" value="1"/>
</dbReference>
<evidence type="ECO:0000313" key="11">
    <source>
        <dbReference type="Proteomes" id="UP000274822"/>
    </source>
</evidence>
<evidence type="ECO:0000256" key="6">
    <source>
        <dbReference type="ARBA" id="ARBA00022853"/>
    </source>
</evidence>
<protein>
    <submittedName>
        <fullName evidence="10">WD40-repeat-containing domain protein</fullName>
    </submittedName>
</protein>
<name>A0A433QSL3_9FUNG</name>
<dbReference type="InterPro" id="IPR019775">
    <property type="entry name" value="WD40_repeat_CS"/>
</dbReference>
<dbReference type="PANTHER" id="PTHR24370">
    <property type="entry name" value="OPTICIN"/>
    <property type="match status" value="1"/>
</dbReference>
<dbReference type="InterPro" id="IPR001680">
    <property type="entry name" value="WD40_rpt"/>
</dbReference>
<dbReference type="GO" id="GO:0071169">
    <property type="term" value="P:establishment of protein localization to chromatin"/>
    <property type="evidence" value="ECO:0007669"/>
    <property type="project" value="TreeGrafter"/>
</dbReference>
<dbReference type="PROSITE" id="PS00678">
    <property type="entry name" value="WD_REPEATS_1"/>
    <property type="match status" value="1"/>
</dbReference>
<evidence type="ECO:0000256" key="3">
    <source>
        <dbReference type="ARBA" id="ARBA00022574"/>
    </source>
</evidence>